<evidence type="ECO:0000313" key="2">
    <source>
        <dbReference type="Proteomes" id="UP000805193"/>
    </source>
</evidence>
<name>A0AC60QKE6_IXOPE</name>
<organism evidence="1 2">
    <name type="scientific">Ixodes persulcatus</name>
    <name type="common">Taiga tick</name>
    <dbReference type="NCBI Taxonomy" id="34615"/>
    <lineage>
        <taxon>Eukaryota</taxon>
        <taxon>Metazoa</taxon>
        <taxon>Ecdysozoa</taxon>
        <taxon>Arthropoda</taxon>
        <taxon>Chelicerata</taxon>
        <taxon>Arachnida</taxon>
        <taxon>Acari</taxon>
        <taxon>Parasitiformes</taxon>
        <taxon>Ixodida</taxon>
        <taxon>Ixodoidea</taxon>
        <taxon>Ixodidae</taxon>
        <taxon>Ixodinae</taxon>
        <taxon>Ixodes</taxon>
    </lineage>
</organism>
<proteinExistence type="predicted"/>
<gene>
    <name evidence="1" type="ORF">HPB47_018912</name>
</gene>
<comment type="caution">
    <text evidence="1">The sequence shown here is derived from an EMBL/GenBank/DDBJ whole genome shotgun (WGS) entry which is preliminary data.</text>
</comment>
<dbReference type="EMBL" id="JABSTQ010008238">
    <property type="protein sequence ID" value="KAG0434731.1"/>
    <property type="molecule type" value="Genomic_DNA"/>
</dbReference>
<sequence>MGVRATTVARDQWGQICDQMQGTLGMKKTWQLLRHLLDPDQKKAKQKHRMTKILQTYLGSNDELVAQTRDTKTDSPKPKNRTARSISGRDNHSSTYPRTHYSQTTAQQHAPMHHTDRREQRTRALHKKYKNDPRMGVFPNPTTMTHIHLSLYPTSVYPLCGAHTNLAHIIWACPQVPFPEIPSEEGWEASLRSPDPDLQAHLVKRAEEVAGRPRPMATTGPPT</sequence>
<keyword evidence="2" id="KW-1185">Reference proteome</keyword>
<reference evidence="1 2" key="1">
    <citation type="journal article" date="2020" name="Cell">
        <title>Large-Scale Comparative Analyses of Tick Genomes Elucidate Their Genetic Diversity and Vector Capacities.</title>
        <authorList>
            <consortium name="Tick Genome and Microbiome Consortium (TIGMIC)"/>
            <person name="Jia N."/>
            <person name="Wang J."/>
            <person name="Shi W."/>
            <person name="Du L."/>
            <person name="Sun Y."/>
            <person name="Zhan W."/>
            <person name="Jiang J.F."/>
            <person name="Wang Q."/>
            <person name="Zhang B."/>
            <person name="Ji P."/>
            <person name="Bell-Sakyi L."/>
            <person name="Cui X.M."/>
            <person name="Yuan T.T."/>
            <person name="Jiang B.G."/>
            <person name="Yang W.F."/>
            <person name="Lam T.T."/>
            <person name="Chang Q.C."/>
            <person name="Ding S.J."/>
            <person name="Wang X.J."/>
            <person name="Zhu J.G."/>
            <person name="Ruan X.D."/>
            <person name="Zhao L."/>
            <person name="Wei J.T."/>
            <person name="Ye R.Z."/>
            <person name="Que T.C."/>
            <person name="Du C.H."/>
            <person name="Zhou Y.H."/>
            <person name="Cheng J.X."/>
            <person name="Dai P.F."/>
            <person name="Guo W.B."/>
            <person name="Han X.H."/>
            <person name="Huang E.J."/>
            <person name="Li L.F."/>
            <person name="Wei W."/>
            <person name="Gao Y.C."/>
            <person name="Liu J.Z."/>
            <person name="Shao H.Z."/>
            <person name="Wang X."/>
            <person name="Wang C.C."/>
            <person name="Yang T.C."/>
            <person name="Huo Q.B."/>
            <person name="Li W."/>
            <person name="Chen H.Y."/>
            <person name="Chen S.E."/>
            <person name="Zhou L.G."/>
            <person name="Ni X.B."/>
            <person name="Tian J.H."/>
            <person name="Sheng Y."/>
            <person name="Liu T."/>
            <person name="Pan Y.S."/>
            <person name="Xia L.Y."/>
            <person name="Li J."/>
            <person name="Zhao F."/>
            <person name="Cao W.C."/>
        </authorList>
    </citation>
    <scope>NUCLEOTIDE SEQUENCE [LARGE SCALE GENOMIC DNA]</scope>
    <source>
        <strain evidence="1">Iper-2018</strain>
    </source>
</reference>
<accession>A0AC60QKE6</accession>
<dbReference type="Proteomes" id="UP000805193">
    <property type="component" value="Unassembled WGS sequence"/>
</dbReference>
<evidence type="ECO:0000313" key="1">
    <source>
        <dbReference type="EMBL" id="KAG0434731.1"/>
    </source>
</evidence>
<protein>
    <submittedName>
        <fullName evidence="1">Uncharacterized protein</fullName>
    </submittedName>
</protein>